<dbReference type="NCBIfam" id="NF047719">
    <property type="entry name" value="SCO6745_fam_HTH"/>
    <property type="match status" value="1"/>
</dbReference>
<name>A0A6C7EAE1_ILUCY</name>
<dbReference type="InterPro" id="IPR054058">
    <property type="entry name" value="HTH_67"/>
</dbReference>
<dbReference type="EMBL" id="AP012057">
    <property type="protein sequence ID" value="BAN03697.1"/>
    <property type="molecule type" value="Genomic_DNA"/>
</dbReference>
<dbReference type="AlphaFoldDB" id="A0A6C7EAE1"/>
<evidence type="ECO:0000313" key="2">
    <source>
        <dbReference type="Proteomes" id="UP000011863"/>
    </source>
</evidence>
<protein>
    <submittedName>
        <fullName evidence="1">Uncharacterized protein</fullName>
    </submittedName>
</protein>
<accession>A0A6C7EAE1</accession>
<proteinExistence type="predicted"/>
<dbReference type="KEGG" id="aym:YM304_33830"/>
<evidence type="ECO:0000313" key="1">
    <source>
        <dbReference type="EMBL" id="BAN03697.1"/>
    </source>
</evidence>
<dbReference type="Pfam" id="PF21863">
    <property type="entry name" value="HTH_67"/>
    <property type="match status" value="1"/>
</dbReference>
<dbReference type="Proteomes" id="UP000011863">
    <property type="component" value="Chromosome"/>
</dbReference>
<gene>
    <name evidence="1" type="ORF">YM304_33830</name>
</gene>
<reference evidence="1 2" key="1">
    <citation type="journal article" date="2013" name="Int. J. Syst. Evol. Microbiol.">
        <title>Ilumatobacter nonamiense sp. nov. and Ilumatobacter coccineum sp. nov., isolated from seashore sand.</title>
        <authorList>
            <person name="Matsumoto A."/>
            <person name="Kasai H."/>
            <person name="Matsuo Y."/>
            <person name="Shizuri Y."/>
            <person name="Ichikawa N."/>
            <person name="Fujita N."/>
            <person name="Omura S."/>
            <person name="Takahashi Y."/>
        </authorList>
    </citation>
    <scope>NUCLEOTIDE SEQUENCE [LARGE SCALE GENOMIC DNA]</scope>
    <source>
        <strain evidence="2">NBRC 103263 / KCTC 29153 / YM16-304</strain>
    </source>
</reference>
<organism evidence="1 2">
    <name type="scientific">Ilumatobacter coccineus (strain NBRC 103263 / KCTC 29153 / YM16-304)</name>
    <dbReference type="NCBI Taxonomy" id="1313172"/>
    <lineage>
        <taxon>Bacteria</taxon>
        <taxon>Bacillati</taxon>
        <taxon>Actinomycetota</taxon>
        <taxon>Acidimicrobiia</taxon>
        <taxon>Acidimicrobiales</taxon>
        <taxon>Ilumatobacteraceae</taxon>
        <taxon>Ilumatobacter</taxon>
    </lineage>
</organism>
<sequence>MHNDGVMTPEDTITTIAGPTGNIGAAFYFDPKTVAAGKELGLDGFRFYVLGRAGVLGDVSAAVVSSAFGYFHPSLIDKIYNSAKQTIDPLTCAQAYFDECGKRGAEHFAGLDGLEAYIEAADVVISAASPAGLPLFAGISGMNCADEPAACAMQKAAVLRELRGSAHLCAVLANGLTDAQAHAIKRPGDVAMFGWEEAPAVPIDGDERMAAAEEATNTMLLNAFFPLSEAQSEALVAGTRAMAAALGV</sequence>
<keyword evidence="2" id="KW-1185">Reference proteome</keyword>